<dbReference type="Proteomes" id="UP000198539">
    <property type="component" value="Unassembled WGS sequence"/>
</dbReference>
<evidence type="ECO:0000256" key="2">
    <source>
        <dbReference type="ARBA" id="ARBA00023002"/>
    </source>
</evidence>
<keyword evidence="5" id="KW-1185">Reference proteome</keyword>
<dbReference type="InterPro" id="IPR002563">
    <property type="entry name" value="Flavin_Rdtase-like_dom"/>
</dbReference>
<accession>A0A1H2THP9</accession>
<dbReference type="PANTHER" id="PTHR30466:SF11">
    <property type="entry name" value="FLAVIN-DEPENDENT MONOOXYGENASE, REDUCTASE SUBUNIT HSAB"/>
    <property type="match status" value="1"/>
</dbReference>
<dbReference type="STRING" id="564137.SAMN04488238_10245"/>
<sequence length="168" mass="18082">MLNQLNKTKSETGVSPEEFRRSMSKFATGVAVITTADSGILYGMTVNSLTSLSLTPCLLLICPKLGSATGHAIRNSRRFIVNVLEAGQQELCQRFVGKDAKRFDGMELQFSADGLPLLQGCIAHISCRLHAVHPGGDHEIIVGEVIDCAGHHGDPMIFHEGRLLNGVA</sequence>
<evidence type="ECO:0000256" key="1">
    <source>
        <dbReference type="ARBA" id="ARBA00008898"/>
    </source>
</evidence>
<keyword evidence="2" id="KW-0560">Oxidoreductase</keyword>
<organism evidence="4 5">
    <name type="scientific">Roseicitreum antarcticum</name>
    <dbReference type="NCBI Taxonomy" id="564137"/>
    <lineage>
        <taxon>Bacteria</taxon>
        <taxon>Pseudomonadati</taxon>
        <taxon>Pseudomonadota</taxon>
        <taxon>Alphaproteobacteria</taxon>
        <taxon>Rhodobacterales</taxon>
        <taxon>Paracoccaceae</taxon>
        <taxon>Roseicitreum</taxon>
    </lineage>
</organism>
<evidence type="ECO:0000259" key="3">
    <source>
        <dbReference type="SMART" id="SM00903"/>
    </source>
</evidence>
<dbReference type="OrthoDB" id="9792858at2"/>
<dbReference type="EMBL" id="FNOM01000002">
    <property type="protein sequence ID" value="SDW42804.1"/>
    <property type="molecule type" value="Genomic_DNA"/>
</dbReference>
<feature type="domain" description="Flavin reductase like" evidence="3">
    <location>
        <begin position="23"/>
        <end position="165"/>
    </location>
</feature>
<dbReference type="AlphaFoldDB" id="A0A1H2THP9"/>
<dbReference type="GO" id="GO:0010181">
    <property type="term" value="F:FMN binding"/>
    <property type="evidence" value="ECO:0007669"/>
    <property type="project" value="InterPro"/>
</dbReference>
<dbReference type="Gene3D" id="2.30.110.10">
    <property type="entry name" value="Electron Transport, Fmn-binding Protein, Chain A"/>
    <property type="match status" value="1"/>
</dbReference>
<evidence type="ECO:0000313" key="5">
    <source>
        <dbReference type="Proteomes" id="UP000198539"/>
    </source>
</evidence>
<dbReference type="SUPFAM" id="SSF50475">
    <property type="entry name" value="FMN-binding split barrel"/>
    <property type="match status" value="1"/>
</dbReference>
<proteinExistence type="inferred from homology"/>
<dbReference type="Pfam" id="PF01613">
    <property type="entry name" value="Flavin_Reduct"/>
    <property type="match status" value="1"/>
</dbReference>
<evidence type="ECO:0000313" key="4">
    <source>
        <dbReference type="EMBL" id="SDW42804.1"/>
    </source>
</evidence>
<gene>
    <name evidence="4" type="ORF">SAMN04488238_10245</name>
</gene>
<dbReference type="GO" id="GO:0042602">
    <property type="term" value="F:riboflavin reductase (NADPH) activity"/>
    <property type="evidence" value="ECO:0007669"/>
    <property type="project" value="TreeGrafter"/>
</dbReference>
<dbReference type="InterPro" id="IPR050268">
    <property type="entry name" value="NADH-dep_flavin_reductase"/>
</dbReference>
<name>A0A1H2THP9_9RHOB</name>
<dbReference type="PANTHER" id="PTHR30466">
    <property type="entry name" value="FLAVIN REDUCTASE"/>
    <property type="match status" value="1"/>
</dbReference>
<dbReference type="InterPro" id="IPR012349">
    <property type="entry name" value="Split_barrel_FMN-bd"/>
</dbReference>
<protein>
    <submittedName>
        <fullName evidence="4">NADH-FMN oxidoreductase RutF, flavin reductase (DIM6/NTAB) family</fullName>
    </submittedName>
</protein>
<dbReference type="RefSeq" id="WP_092885508.1">
    <property type="nucleotide sequence ID" value="NZ_CP061498.1"/>
</dbReference>
<comment type="similarity">
    <text evidence="1">Belongs to the non-flavoprotein flavin reductase family.</text>
</comment>
<reference evidence="4 5" key="1">
    <citation type="submission" date="2016-10" db="EMBL/GenBank/DDBJ databases">
        <authorList>
            <person name="de Groot N.N."/>
        </authorList>
    </citation>
    <scope>NUCLEOTIDE SEQUENCE [LARGE SCALE GENOMIC DNA]</scope>
    <source>
        <strain evidence="4 5">CGMCC 1.8894</strain>
    </source>
</reference>
<dbReference type="SMART" id="SM00903">
    <property type="entry name" value="Flavin_Reduct"/>
    <property type="match status" value="1"/>
</dbReference>